<organism evidence="3 4">
    <name type="scientific">Ceratobasidium theobromae</name>
    <dbReference type="NCBI Taxonomy" id="1582974"/>
    <lineage>
        <taxon>Eukaryota</taxon>
        <taxon>Fungi</taxon>
        <taxon>Dikarya</taxon>
        <taxon>Basidiomycota</taxon>
        <taxon>Agaricomycotina</taxon>
        <taxon>Agaricomycetes</taxon>
        <taxon>Cantharellales</taxon>
        <taxon>Ceratobasidiaceae</taxon>
        <taxon>Ceratobasidium</taxon>
    </lineage>
</organism>
<keyword evidence="4" id="KW-1185">Reference proteome</keyword>
<dbReference type="OrthoDB" id="2417614at2759"/>
<dbReference type="Pfam" id="PF10544">
    <property type="entry name" value="T5orf172"/>
    <property type="match status" value="1"/>
</dbReference>
<feature type="region of interest" description="Disordered" evidence="1">
    <location>
        <begin position="20"/>
        <end position="221"/>
    </location>
</feature>
<dbReference type="AlphaFoldDB" id="A0A5N5QMQ3"/>
<name>A0A5N5QMQ3_9AGAM</name>
<dbReference type="Proteomes" id="UP000383932">
    <property type="component" value="Unassembled WGS sequence"/>
</dbReference>
<evidence type="ECO:0000259" key="2">
    <source>
        <dbReference type="Pfam" id="PF10544"/>
    </source>
</evidence>
<evidence type="ECO:0000313" key="3">
    <source>
        <dbReference type="EMBL" id="KAB5593055.1"/>
    </source>
</evidence>
<evidence type="ECO:0000256" key="1">
    <source>
        <dbReference type="SAM" id="MobiDB-lite"/>
    </source>
</evidence>
<feature type="domain" description="Bacteriophage T5 Orf172 DNA-binding" evidence="2">
    <location>
        <begin position="310"/>
        <end position="403"/>
    </location>
</feature>
<feature type="compositionally biased region" description="Low complexity" evidence="1">
    <location>
        <begin position="149"/>
        <end position="161"/>
    </location>
</feature>
<gene>
    <name evidence="3" type="ORF">CTheo_3520</name>
</gene>
<comment type="caution">
    <text evidence="3">The sequence shown here is derived from an EMBL/GenBank/DDBJ whole genome shotgun (WGS) entry which is preliminary data.</text>
</comment>
<dbReference type="PANTHER" id="PTHR28094">
    <property type="entry name" value="MEIOTICALLY UP-REGULATED GENE 113 PROTEIN"/>
    <property type="match status" value="1"/>
</dbReference>
<feature type="region of interest" description="Disordered" evidence="1">
    <location>
        <begin position="412"/>
        <end position="446"/>
    </location>
</feature>
<evidence type="ECO:0000313" key="4">
    <source>
        <dbReference type="Proteomes" id="UP000383932"/>
    </source>
</evidence>
<accession>A0A5N5QMQ3</accession>
<dbReference type="PANTHER" id="PTHR28094:SF1">
    <property type="entry name" value="MEIOTICALLY UP-REGULATED GENE 113 PROTEIN"/>
    <property type="match status" value="1"/>
</dbReference>
<dbReference type="EMBL" id="SSOP01000047">
    <property type="protein sequence ID" value="KAB5593055.1"/>
    <property type="molecule type" value="Genomic_DNA"/>
</dbReference>
<feature type="compositionally biased region" description="Pro residues" evidence="1">
    <location>
        <begin position="113"/>
        <end position="123"/>
    </location>
</feature>
<sequence length="491" mass="54125">MPTDDSKSEFEDVADVFKSLKISGEGKGKEKALPPIPPPQRSPYQPRYPAHRKSSDDDLPASLRPNVPSSTVYPPPMSMPTPYTSYLDRDPLASNPLPRPPTLHPALAVNTPPVTPPRAPNPYTPTRRVFMPRPELPNSSDISMPEPIPGSILSPPGIPSLFQHPTTPYRPTNNFNGFSTPQPPKPEPVSPPPKGSADNPGSARPRAASVPPTDTAPDTQCAGITKAGKRCTRIVKNGPALAYLAPNVPMERLCHQHVKEGLKPTGFYSHTQPGLWVAFTDWIPDYLHFDTQAALVSEMAKTASSSDEDGYIYAYEIRNSQTPDEVHIKVGRAVNLSKRLDEWGKQCGSKEVVPRGWWPGNIVNNDRECSSLLKGKIEAGEKGKYCHRLERLIHLELADVALNSVHLTSEFANHKKSPTKRAKADRDSSPDKSTPPPKPLKKPCPDCGKMHQEIFTLERVISGEMVGREWEDVVRPIIARWGKFVTEHVAV</sequence>
<feature type="compositionally biased region" description="Polar residues" evidence="1">
    <location>
        <begin position="163"/>
        <end position="180"/>
    </location>
</feature>
<reference evidence="3 4" key="1">
    <citation type="journal article" date="2019" name="Fungal Biol. Biotechnol.">
        <title>Draft genome sequence of fastidious pathogen Ceratobasidium theobromae, which causes vascular-streak dieback in Theobroma cacao.</title>
        <authorList>
            <person name="Ali S.S."/>
            <person name="Asman A."/>
            <person name="Shao J."/>
            <person name="Firmansyah A.P."/>
            <person name="Susilo A.W."/>
            <person name="Rosmana A."/>
            <person name="McMahon P."/>
            <person name="Junaid M."/>
            <person name="Guest D."/>
            <person name="Kheng T.Y."/>
            <person name="Meinhardt L.W."/>
            <person name="Bailey B.A."/>
        </authorList>
    </citation>
    <scope>NUCLEOTIDE SEQUENCE [LARGE SCALE GENOMIC DNA]</scope>
    <source>
        <strain evidence="3 4">CT2</strain>
    </source>
</reference>
<feature type="compositionally biased region" description="Pro residues" evidence="1">
    <location>
        <begin position="181"/>
        <end position="194"/>
    </location>
</feature>
<dbReference type="InterPro" id="IPR053006">
    <property type="entry name" value="Meiosis_regulatory"/>
</dbReference>
<dbReference type="InterPro" id="IPR018306">
    <property type="entry name" value="Phage_T5_Orf172_DNA-bd"/>
</dbReference>
<protein>
    <recommendedName>
        <fullName evidence="2">Bacteriophage T5 Orf172 DNA-binding domain-containing protein</fullName>
    </recommendedName>
</protein>
<proteinExistence type="predicted"/>